<protein>
    <submittedName>
        <fullName evidence="3">Uncharacterized protein</fullName>
    </submittedName>
</protein>
<proteinExistence type="predicted"/>
<feature type="chain" id="PRO_5043501833" evidence="2">
    <location>
        <begin position="25"/>
        <end position="236"/>
    </location>
</feature>
<evidence type="ECO:0000313" key="3">
    <source>
        <dbReference type="EMBL" id="BFG69402.1"/>
    </source>
</evidence>
<accession>A0AAT9GFN7</accession>
<dbReference type="Gene3D" id="2.20.110.10">
    <property type="entry name" value="Histone H3 K4-specific methyltransferase SET7/9 N-terminal domain"/>
    <property type="match status" value="1"/>
</dbReference>
<dbReference type="SUPFAM" id="SSF82185">
    <property type="entry name" value="Histone H3 K4-specific methyltransferase SET7/9 N-terminal domain"/>
    <property type="match status" value="1"/>
</dbReference>
<dbReference type="EMBL" id="AP029612">
    <property type="protein sequence ID" value="BFG69402.1"/>
    <property type="molecule type" value="Genomic_DNA"/>
</dbReference>
<feature type="compositionally biased region" description="Basic and acidic residues" evidence="1">
    <location>
        <begin position="181"/>
        <end position="221"/>
    </location>
</feature>
<evidence type="ECO:0000256" key="1">
    <source>
        <dbReference type="SAM" id="MobiDB-lite"/>
    </source>
</evidence>
<feature type="region of interest" description="Disordered" evidence="1">
    <location>
        <begin position="180"/>
        <end position="236"/>
    </location>
</feature>
<sequence length="236" mass="26915">MPNLVNMRFLTLPLFIFFSLASTAQCLTFKLTSKRDTINCTDKNGLKQGRWKVEMPPLRGERGYEEEGAFLNGKKEGVWRKFNLMGDLLAVENYKWGLKDGMCRYYTIAGLEREEGWRAVNPAKQFDTIEVQDAIDPNKNETVIVKINGNALKHGRWRFFYPMTGELIKTEHWFLDQIVEPGKEPGNTEKGAKKADSTSVKKDTSSVKTKPKEVLEFEKKNSGKKKVQIRDGKTGG</sequence>
<gene>
    <name evidence="3" type="ORF">KACHI17_02830</name>
</gene>
<keyword evidence="2" id="KW-0732">Signal</keyword>
<feature type="signal peptide" evidence="2">
    <location>
        <begin position="1"/>
        <end position="24"/>
    </location>
</feature>
<dbReference type="AlphaFoldDB" id="A0AAT9GFN7"/>
<organism evidence="3">
    <name type="scientific">Sediminibacterium sp. KACHI17</name>
    <dbReference type="NCBI Taxonomy" id="1751071"/>
    <lineage>
        <taxon>Bacteria</taxon>
        <taxon>Pseudomonadati</taxon>
        <taxon>Bacteroidota</taxon>
        <taxon>Chitinophagia</taxon>
        <taxon>Chitinophagales</taxon>
        <taxon>Chitinophagaceae</taxon>
        <taxon>Sediminibacterium</taxon>
    </lineage>
</organism>
<reference evidence="3" key="1">
    <citation type="submission" date="2024-02" db="EMBL/GenBank/DDBJ databases">
        <title>Sediminibacterium planktonica sp. nov. and Sediminibacterium longus sp. nov., isolated from surface lake and river water.</title>
        <authorList>
            <person name="Watanabe K."/>
            <person name="Takemine S."/>
            <person name="Ishii Y."/>
            <person name="Ogata Y."/>
            <person name="Shindo C."/>
            <person name="Suda W."/>
        </authorList>
    </citation>
    <scope>NUCLEOTIDE SEQUENCE</scope>
    <source>
        <strain evidence="3">KACHI17</strain>
    </source>
</reference>
<name>A0AAT9GFN7_9BACT</name>
<evidence type="ECO:0000256" key="2">
    <source>
        <dbReference type="SAM" id="SignalP"/>
    </source>
</evidence>